<comment type="caution">
    <text evidence="1">The sequence shown here is derived from an EMBL/GenBank/DDBJ whole genome shotgun (WGS) entry which is preliminary data.</text>
</comment>
<proteinExistence type="predicted"/>
<name>E6Q6K1_9ZZZZ</name>
<protein>
    <submittedName>
        <fullName evidence="1">Uncharacterized protein</fullName>
    </submittedName>
</protein>
<sequence>MEFVALAPRYCHAAWLGRMLKLPMATASCHDNPAVLRQAAKNLANTYRHGALFRRTVHDRPRGPKGRHLV</sequence>
<evidence type="ECO:0000313" key="1">
    <source>
        <dbReference type="EMBL" id="CBI02826.1"/>
    </source>
</evidence>
<dbReference type="AlphaFoldDB" id="E6Q6K1"/>
<dbReference type="EMBL" id="CABO01000041">
    <property type="protein sequence ID" value="CBI02826.1"/>
    <property type="molecule type" value="Genomic_DNA"/>
</dbReference>
<organism evidence="1">
    <name type="scientific">mine drainage metagenome</name>
    <dbReference type="NCBI Taxonomy" id="410659"/>
    <lineage>
        <taxon>unclassified sequences</taxon>
        <taxon>metagenomes</taxon>
        <taxon>ecological metagenomes</taxon>
    </lineage>
</organism>
<gene>
    <name evidence="1" type="ORF">CARN4_2670</name>
</gene>
<reference evidence="1" key="1">
    <citation type="submission" date="2009-10" db="EMBL/GenBank/DDBJ databases">
        <title>Diversity of trophic interactions inside an arsenic-rich microbial ecosystem.</title>
        <authorList>
            <person name="Bertin P.N."/>
            <person name="Heinrich-Salmeron A."/>
            <person name="Pelletier E."/>
            <person name="Goulhen-Chollet F."/>
            <person name="Arsene-Ploetze F."/>
            <person name="Gallien S."/>
            <person name="Calteau A."/>
            <person name="Vallenet D."/>
            <person name="Casiot C."/>
            <person name="Chane-Woon-Ming B."/>
            <person name="Giloteaux L."/>
            <person name="Barakat M."/>
            <person name="Bonnefoy V."/>
            <person name="Bruneel O."/>
            <person name="Chandler M."/>
            <person name="Cleiss J."/>
            <person name="Duran R."/>
            <person name="Elbaz-Poulichet F."/>
            <person name="Fonknechten N."/>
            <person name="Lauga B."/>
            <person name="Mornico D."/>
            <person name="Ortet P."/>
            <person name="Schaeffer C."/>
            <person name="Siguier P."/>
            <person name="Alexander Thil Smith A."/>
            <person name="Van Dorsselaer A."/>
            <person name="Weissenbach J."/>
            <person name="Medigue C."/>
            <person name="Le Paslier D."/>
        </authorList>
    </citation>
    <scope>NUCLEOTIDE SEQUENCE</scope>
</reference>
<accession>E6Q6K1</accession>